<evidence type="ECO:0000313" key="3">
    <source>
        <dbReference type="EMBL" id="VEU44989.1"/>
    </source>
</evidence>
<feature type="signal peptide" evidence="2">
    <location>
        <begin position="1"/>
        <end position="27"/>
    </location>
</feature>
<evidence type="ECO:0000256" key="2">
    <source>
        <dbReference type="SAM" id="SignalP"/>
    </source>
</evidence>
<feature type="chain" id="PRO_5019246040" description="Proteasome assembly chaperone 2" evidence="2">
    <location>
        <begin position="28"/>
        <end position="380"/>
    </location>
</feature>
<evidence type="ECO:0000256" key="1">
    <source>
        <dbReference type="SAM" id="MobiDB-lite"/>
    </source>
</evidence>
<feature type="region of interest" description="Disordered" evidence="1">
    <location>
        <begin position="79"/>
        <end position="100"/>
    </location>
</feature>
<name>A0A448ZSF9_9STRA</name>
<dbReference type="AlphaFoldDB" id="A0A448ZSF9"/>
<organism evidence="3 4">
    <name type="scientific">Pseudo-nitzschia multistriata</name>
    <dbReference type="NCBI Taxonomy" id="183589"/>
    <lineage>
        <taxon>Eukaryota</taxon>
        <taxon>Sar</taxon>
        <taxon>Stramenopiles</taxon>
        <taxon>Ochrophyta</taxon>
        <taxon>Bacillariophyta</taxon>
        <taxon>Bacillariophyceae</taxon>
        <taxon>Bacillariophycidae</taxon>
        <taxon>Bacillariales</taxon>
        <taxon>Bacillariaceae</taxon>
        <taxon>Pseudo-nitzschia</taxon>
    </lineage>
</organism>
<feature type="region of interest" description="Disordered" evidence="1">
    <location>
        <begin position="197"/>
        <end position="219"/>
    </location>
</feature>
<evidence type="ECO:0008006" key="5">
    <source>
        <dbReference type="Google" id="ProtNLM"/>
    </source>
</evidence>
<proteinExistence type="predicted"/>
<reference evidence="3 4" key="1">
    <citation type="submission" date="2019-01" db="EMBL/GenBank/DDBJ databases">
        <authorList>
            <person name="Ferrante I. M."/>
        </authorList>
    </citation>
    <scope>NUCLEOTIDE SEQUENCE [LARGE SCALE GENOMIC DNA]</scope>
    <source>
        <strain evidence="3 4">B856</strain>
    </source>
</reference>
<dbReference type="Gene3D" id="3.60.20.10">
    <property type="entry name" value="Glutamine Phosphoribosylpyrophosphate, subunit 1, domain 1"/>
    <property type="match status" value="1"/>
</dbReference>
<feature type="compositionally biased region" description="Basic and acidic residues" evidence="1">
    <location>
        <begin position="206"/>
        <end position="215"/>
    </location>
</feature>
<dbReference type="Proteomes" id="UP000291116">
    <property type="component" value="Unassembled WGS sequence"/>
</dbReference>
<feature type="compositionally biased region" description="Polar residues" evidence="1">
    <location>
        <begin position="297"/>
        <end position="311"/>
    </location>
</feature>
<dbReference type="EMBL" id="CAACVS010000679">
    <property type="protein sequence ID" value="VEU44989.1"/>
    <property type="molecule type" value="Genomic_DNA"/>
</dbReference>
<protein>
    <recommendedName>
        <fullName evidence="5">Proteasome assembly chaperone 2</fullName>
    </recommendedName>
</protein>
<evidence type="ECO:0000313" key="4">
    <source>
        <dbReference type="Proteomes" id="UP000291116"/>
    </source>
</evidence>
<dbReference type="InterPro" id="IPR029055">
    <property type="entry name" value="Ntn_hydrolases_N"/>
</dbReference>
<gene>
    <name evidence="3" type="ORF">PSNMU_V1.4_AUG-EV-PASAV3_0121640</name>
</gene>
<feature type="region of interest" description="Disordered" evidence="1">
    <location>
        <begin position="285"/>
        <end position="315"/>
    </location>
</feature>
<keyword evidence="2" id="KW-0732">Signal</keyword>
<sequence length="380" mass="41583">MVGFRPLGWMGISTAVTLVFLLVSINALGNGSGDLSSSYVSVRALDNYGNAVQLSHAKEAAQRYGRSVVVAVVDIVHDQNNNSTGKQPEISRANEHKEHQTESVEEFHSSSFLMVISLGNSPILHPIQLPLESDPTSLLAICFTGVKGDANWLLQQIQKYAADVWERYGTTVMSVPAVSHVVARLLGRFAAQPEDREWQSSLGLPGKHDSDDDHQSSWSRPLGVQTMILSTGVQDVQKPKLLIVEPSGRVLNPLARSASGCVSLAAMGKESDKIQARLSRLISGKEQERKTGIGPFSFSSSTRDETQTSSWEDIPPTYERCRDSLIRVLLEETTGSNTNNIGSQQNNGGGEIMVEGYSLDRGQIERQIFRYENANTFVPL</sequence>
<dbReference type="SUPFAM" id="SSF56235">
    <property type="entry name" value="N-terminal nucleophile aminohydrolases (Ntn hydrolases)"/>
    <property type="match status" value="1"/>
</dbReference>
<keyword evidence="4" id="KW-1185">Reference proteome</keyword>
<dbReference type="OrthoDB" id="10530521at2759"/>
<accession>A0A448ZSF9</accession>